<dbReference type="Pfam" id="PF08439">
    <property type="entry name" value="Peptidase_M3_N"/>
    <property type="match status" value="1"/>
</dbReference>
<evidence type="ECO:0000313" key="10">
    <source>
        <dbReference type="EMBL" id="SCW68347.1"/>
    </source>
</evidence>
<dbReference type="InterPro" id="IPR001567">
    <property type="entry name" value="Pept_M3A_M3B_dom"/>
</dbReference>
<dbReference type="InterPro" id="IPR042088">
    <property type="entry name" value="OligoPept_F_C"/>
</dbReference>
<evidence type="ECO:0000259" key="8">
    <source>
        <dbReference type="Pfam" id="PF01432"/>
    </source>
</evidence>
<evidence type="ECO:0000259" key="9">
    <source>
        <dbReference type="Pfam" id="PF08439"/>
    </source>
</evidence>
<protein>
    <submittedName>
        <fullName evidence="10">Oligoendopeptidase F</fullName>
    </submittedName>
</protein>
<dbReference type="EMBL" id="FMTT01000028">
    <property type="protein sequence ID" value="SCW68347.1"/>
    <property type="molecule type" value="Genomic_DNA"/>
</dbReference>
<comment type="similarity">
    <text evidence="6">Belongs to the peptidase M3 family.</text>
</comment>
<feature type="domain" description="Peptidase M3A/M3B catalytic" evidence="8">
    <location>
        <begin position="215"/>
        <end position="595"/>
    </location>
</feature>
<dbReference type="Gene3D" id="1.10.1370.20">
    <property type="entry name" value="Oligoendopeptidase f, C-terminal domain"/>
    <property type="match status" value="1"/>
</dbReference>
<dbReference type="GO" id="GO:0004222">
    <property type="term" value="F:metalloendopeptidase activity"/>
    <property type="evidence" value="ECO:0007669"/>
    <property type="project" value="InterPro"/>
</dbReference>
<gene>
    <name evidence="10" type="ORF">SAMN04487970_102830</name>
</gene>
<dbReference type="SUPFAM" id="SSF55486">
    <property type="entry name" value="Metalloproteases ('zincins'), catalytic domain"/>
    <property type="match status" value="1"/>
</dbReference>
<comment type="cofactor">
    <cofactor evidence="6">
        <name>Zn(2+)</name>
        <dbReference type="ChEBI" id="CHEBI:29105"/>
    </cofactor>
    <text evidence="6">Binds 1 zinc ion.</text>
</comment>
<keyword evidence="2 6" id="KW-0479">Metal-binding</keyword>
<dbReference type="Gene3D" id="1.20.140.70">
    <property type="entry name" value="Oligopeptidase f, N-terminal domain"/>
    <property type="match status" value="1"/>
</dbReference>
<proteinExistence type="inferred from homology"/>
<evidence type="ECO:0000256" key="5">
    <source>
        <dbReference type="ARBA" id="ARBA00023049"/>
    </source>
</evidence>
<keyword evidence="5 6" id="KW-0482">Metalloprotease</keyword>
<evidence type="ECO:0000313" key="11">
    <source>
        <dbReference type="Proteomes" id="UP000198601"/>
    </source>
</evidence>
<evidence type="ECO:0000256" key="6">
    <source>
        <dbReference type="RuleBase" id="RU003435"/>
    </source>
</evidence>
<evidence type="ECO:0000256" key="1">
    <source>
        <dbReference type="ARBA" id="ARBA00022670"/>
    </source>
</evidence>
<dbReference type="GO" id="GO:0046872">
    <property type="term" value="F:metal ion binding"/>
    <property type="evidence" value="ECO:0007669"/>
    <property type="project" value="UniProtKB-UniRule"/>
</dbReference>
<name>A0A1G4SHE4_9BACL</name>
<keyword evidence="3 6" id="KW-0378">Hydrolase</keyword>
<sequence>MNGEKSVQGDSSMSERPTRSQAPEELKWDVTGIYPNNAAWEEHLVRLNADSLAEYEGRLRESAETLLACLQLRDVLEEQAGRVTFYAHLHQMGDGSDPANLAMVGRASAAHGKITAAASFIEPELLGLPDGQLERYAQEPVLRAYSHQLRALIRRRPHVLSREGEAVLSGLSQILETPFQIYQQIVNADLRCESVADSHGTSHAVSIDRWLFHIAYSSDREFRRRGYASLMAGLRTHQSTLGANLINHVRKQVDLARLRRFGSAAEMLLFPDHLDVAFYRRAVDTLLEEARPVARQLLRLRKRLWGVDRLYPYDLTAPLLDQPEQTSFAEAGDLLRSALEPLGQEYVRVVDTALRERWVDRADNRGRFPLPISTSQYGVHPFIMTTWTDKLSDVMLLSHELGHTVHSILINRNQSIGDSGYGGLVAETASTANEWLCYQYLSAGSDQGKALAAARCLLEVSFANHFSAMLLIERLQQRLFDLVEAGKPVAVETVLALHREIWQDFYGDELVLEEENQMEWALYPHLYFDNCLYPYSYAVAMSASFAITTQIRAEGASAAERWLTALKAGATLPPLAFWRTAGVEMDTDEPLRQAVRFFGGLVEKVSTLLAQDQK</sequence>
<evidence type="ECO:0000256" key="4">
    <source>
        <dbReference type="ARBA" id="ARBA00022833"/>
    </source>
</evidence>
<dbReference type="GO" id="GO:0006508">
    <property type="term" value="P:proteolysis"/>
    <property type="evidence" value="ECO:0007669"/>
    <property type="project" value="UniProtKB-KW"/>
</dbReference>
<feature type="domain" description="Oligopeptidase F N-terminal" evidence="9">
    <location>
        <begin position="124"/>
        <end position="191"/>
    </location>
</feature>
<accession>A0A1G4SHE4</accession>
<dbReference type="AlphaFoldDB" id="A0A1G4SHE4"/>
<organism evidence="10 11">
    <name type="scientific">Paenibacillus tianmuensis</name>
    <dbReference type="NCBI Taxonomy" id="624147"/>
    <lineage>
        <taxon>Bacteria</taxon>
        <taxon>Bacillati</taxon>
        <taxon>Bacillota</taxon>
        <taxon>Bacilli</taxon>
        <taxon>Bacillales</taxon>
        <taxon>Paenibacillaceae</taxon>
        <taxon>Paenibacillus</taxon>
    </lineage>
</organism>
<dbReference type="Proteomes" id="UP000198601">
    <property type="component" value="Unassembled WGS sequence"/>
</dbReference>
<keyword evidence="4 6" id="KW-0862">Zinc</keyword>
<evidence type="ECO:0000256" key="7">
    <source>
        <dbReference type="SAM" id="MobiDB-lite"/>
    </source>
</evidence>
<keyword evidence="11" id="KW-1185">Reference proteome</keyword>
<keyword evidence="1 6" id="KW-0645">Protease</keyword>
<feature type="region of interest" description="Disordered" evidence="7">
    <location>
        <begin position="1"/>
        <end position="24"/>
    </location>
</feature>
<dbReference type="OrthoDB" id="9766487at2"/>
<dbReference type="InterPro" id="IPR013647">
    <property type="entry name" value="OligopepF_N_dom"/>
</dbReference>
<evidence type="ECO:0000256" key="2">
    <source>
        <dbReference type="ARBA" id="ARBA00022723"/>
    </source>
</evidence>
<evidence type="ECO:0000256" key="3">
    <source>
        <dbReference type="ARBA" id="ARBA00022801"/>
    </source>
</evidence>
<dbReference type="Pfam" id="PF01432">
    <property type="entry name" value="Peptidase_M3"/>
    <property type="match status" value="1"/>
</dbReference>
<reference evidence="11" key="1">
    <citation type="submission" date="2016-10" db="EMBL/GenBank/DDBJ databases">
        <authorList>
            <person name="Varghese N."/>
            <person name="Submissions S."/>
        </authorList>
    </citation>
    <scope>NUCLEOTIDE SEQUENCE [LARGE SCALE GENOMIC DNA]</scope>
    <source>
        <strain evidence="11">CGMCC 1.8946</strain>
    </source>
</reference>